<keyword evidence="2" id="KW-0732">Signal</keyword>
<proteinExistence type="predicted"/>
<protein>
    <submittedName>
        <fullName evidence="3">Uncharacterized protein</fullName>
    </submittedName>
</protein>
<feature type="compositionally biased region" description="Acidic residues" evidence="1">
    <location>
        <begin position="237"/>
        <end position="250"/>
    </location>
</feature>
<feature type="chain" id="PRO_5022146902" evidence="2">
    <location>
        <begin position="28"/>
        <end position="250"/>
    </location>
</feature>
<feature type="compositionally biased region" description="Acidic residues" evidence="1">
    <location>
        <begin position="181"/>
        <end position="195"/>
    </location>
</feature>
<dbReference type="RefSeq" id="WP_142641098.1">
    <property type="nucleotide sequence ID" value="NZ_VDGI01000002.1"/>
</dbReference>
<feature type="region of interest" description="Disordered" evidence="1">
    <location>
        <begin position="127"/>
        <end position="250"/>
    </location>
</feature>
<reference evidence="3 4" key="1">
    <citation type="submission" date="2019-06" db="EMBL/GenBank/DDBJ databases">
        <title>Psychrobacillus vulpis sp. nov., a new species isolated from feces of a red fox that inhabits in The Tablas de Daimiel Natural Park, Albacete, Spain.</title>
        <authorList>
            <person name="Rodriguez M."/>
            <person name="Reina J.C."/>
            <person name="Bejar V."/>
            <person name="Llamas I."/>
        </authorList>
    </citation>
    <scope>NUCLEOTIDE SEQUENCE [LARGE SCALE GENOMIC DNA]</scope>
    <source>
        <strain evidence="3 4">Z8</strain>
    </source>
</reference>
<feature type="compositionally biased region" description="Basic and acidic residues" evidence="1">
    <location>
        <begin position="196"/>
        <end position="236"/>
    </location>
</feature>
<evidence type="ECO:0000256" key="2">
    <source>
        <dbReference type="SAM" id="SignalP"/>
    </source>
</evidence>
<evidence type="ECO:0000313" key="3">
    <source>
        <dbReference type="EMBL" id="TQR21207.1"/>
    </source>
</evidence>
<evidence type="ECO:0000313" key="4">
    <source>
        <dbReference type="Proteomes" id="UP000316626"/>
    </source>
</evidence>
<dbReference type="AlphaFoldDB" id="A0A544TUU8"/>
<gene>
    <name evidence="3" type="ORF">FG384_03095</name>
</gene>
<dbReference type="OrthoDB" id="2736823at2"/>
<dbReference type="Proteomes" id="UP000316626">
    <property type="component" value="Unassembled WGS sequence"/>
</dbReference>
<feature type="signal peptide" evidence="2">
    <location>
        <begin position="1"/>
        <end position="27"/>
    </location>
</feature>
<name>A0A544TUU8_9BACI</name>
<feature type="compositionally biased region" description="Basic and acidic residues" evidence="1">
    <location>
        <begin position="139"/>
        <end position="180"/>
    </location>
</feature>
<organism evidence="3 4">
    <name type="scientific">Psychrobacillus vulpis</name>
    <dbReference type="NCBI Taxonomy" id="2325572"/>
    <lineage>
        <taxon>Bacteria</taxon>
        <taxon>Bacillati</taxon>
        <taxon>Bacillota</taxon>
        <taxon>Bacilli</taxon>
        <taxon>Bacillales</taxon>
        <taxon>Bacillaceae</taxon>
        <taxon>Psychrobacillus</taxon>
    </lineage>
</organism>
<comment type="caution">
    <text evidence="3">The sequence shown here is derived from an EMBL/GenBank/DDBJ whole genome shotgun (WGS) entry which is preliminary data.</text>
</comment>
<dbReference type="EMBL" id="VDGI01000002">
    <property type="protein sequence ID" value="TQR21207.1"/>
    <property type="molecule type" value="Genomic_DNA"/>
</dbReference>
<keyword evidence="4" id="KW-1185">Reference proteome</keyword>
<sequence length="250" mass="28275">MQMKWKKTGAALLVAGMTLTGAGYAWANENLFDTVDLSKLNSKNPEETKGNSVNAVVTIPENTVKPTTAEAAVKESDLPEIPEGYTAGNLEALYKAYENAGSPTAKAAIKRNIESAIAKYEASIKEVENTTEQQVDAEDTTKKEEKAAVKEERKELHEKQKEERKALQAKQKEERKALKEDNDDDDDDYDDDNDNDEQKEAVENHKEIKEKQKEERKALKEEQKAEKHENKKNKNDDDNEDDEDDNENED</sequence>
<accession>A0A544TUU8</accession>
<evidence type="ECO:0000256" key="1">
    <source>
        <dbReference type="SAM" id="MobiDB-lite"/>
    </source>
</evidence>